<name>E4KQ69_9LACT</name>
<protein>
    <submittedName>
        <fullName evidence="1">Uncharacterized protein</fullName>
    </submittedName>
</protein>
<sequence>MKKLLKTFKPFDYIFIILALTLSFIPNIWTIMAYNQPEEVDKYAVIRIDGQVVDEFPLTEDGEDFTKTYYPHDGQYNIVEVDGLNARIKEDNSPDQIGVMTGWITRPGQTAICLPHGLVIEIVGQTAEEDELVLPL</sequence>
<dbReference type="Proteomes" id="UP000005990">
    <property type="component" value="Unassembled WGS sequence"/>
</dbReference>
<dbReference type="EMBL" id="AENN01000016">
    <property type="protein sequence ID" value="EFR30920.1"/>
    <property type="molecule type" value="Genomic_DNA"/>
</dbReference>
<organism evidence="1 2">
    <name type="scientific">Eremococcus coleocola ACS-139-V-Col8</name>
    <dbReference type="NCBI Taxonomy" id="908337"/>
    <lineage>
        <taxon>Bacteria</taxon>
        <taxon>Bacillati</taxon>
        <taxon>Bacillota</taxon>
        <taxon>Bacilli</taxon>
        <taxon>Lactobacillales</taxon>
        <taxon>Aerococcaceae</taxon>
        <taxon>Eremococcus</taxon>
    </lineage>
</organism>
<keyword evidence="2" id="KW-1185">Reference proteome</keyword>
<comment type="caution">
    <text evidence="1">The sequence shown here is derived from an EMBL/GenBank/DDBJ whole genome shotgun (WGS) entry which is preliminary data.</text>
</comment>
<accession>E4KQ69</accession>
<dbReference type="RefSeq" id="WP_006418706.1">
    <property type="nucleotide sequence ID" value="NZ_AENN01000016.1"/>
</dbReference>
<dbReference type="AlphaFoldDB" id="E4KQ69"/>
<dbReference type="Gene3D" id="2.60.320.10">
    <property type="entry name" value="N-utilization substance G protein NusG, insert domain"/>
    <property type="match status" value="1"/>
</dbReference>
<dbReference type="CDD" id="cd09911">
    <property type="entry name" value="Lin0431_like"/>
    <property type="match status" value="1"/>
</dbReference>
<dbReference type="InterPro" id="IPR038690">
    <property type="entry name" value="NusG_2_sf"/>
</dbReference>
<dbReference type="OrthoDB" id="47603at2"/>
<reference evidence="1 2" key="1">
    <citation type="submission" date="2010-10" db="EMBL/GenBank/DDBJ databases">
        <authorList>
            <person name="Durkin A.S."/>
            <person name="Madupu R."/>
            <person name="Torralba M."/>
            <person name="Gillis M."/>
            <person name="Methe B."/>
            <person name="Sutton G."/>
            <person name="Nelson K.E."/>
        </authorList>
    </citation>
    <scope>NUCLEOTIDE SEQUENCE [LARGE SCALE GENOMIC DNA]</scope>
    <source>
        <strain evidence="1 2">ACS-139-V-Col8</strain>
    </source>
</reference>
<dbReference type="STRING" id="908337.HMPREF9257_1668"/>
<evidence type="ECO:0000313" key="1">
    <source>
        <dbReference type="EMBL" id="EFR30920.1"/>
    </source>
</evidence>
<gene>
    <name evidence="1" type="ORF">HMPREF9257_1668</name>
</gene>
<dbReference type="Pfam" id="PF07009">
    <property type="entry name" value="NusG_II"/>
    <property type="match status" value="1"/>
</dbReference>
<evidence type="ECO:0000313" key="2">
    <source>
        <dbReference type="Proteomes" id="UP000005990"/>
    </source>
</evidence>
<proteinExistence type="predicted"/>
<dbReference type="eggNOG" id="COG5341">
    <property type="taxonomic scope" value="Bacteria"/>
</dbReference>